<accession>A0A9W8NLX5</accession>
<proteinExistence type="predicted"/>
<gene>
    <name evidence="2" type="ORF">NPX13_g1729</name>
</gene>
<dbReference type="Proteomes" id="UP001148614">
    <property type="component" value="Unassembled WGS sequence"/>
</dbReference>
<organism evidence="2 3">
    <name type="scientific">Xylaria arbuscula</name>
    <dbReference type="NCBI Taxonomy" id="114810"/>
    <lineage>
        <taxon>Eukaryota</taxon>
        <taxon>Fungi</taxon>
        <taxon>Dikarya</taxon>
        <taxon>Ascomycota</taxon>
        <taxon>Pezizomycotina</taxon>
        <taxon>Sordariomycetes</taxon>
        <taxon>Xylariomycetidae</taxon>
        <taxon>Xylariales</taxon>
        <taxon>Xylariaceae</taxon>
        <taxon>Xylaria</taxon>
    </lineage>
</organism>
<feature type="region of interest" description="Disordered" evidence="1">
    <location>
        <begin position="1"/>
        <end position="29"/>
    </location>
</feature>
<dbReference type="VEuPathDB" id="FungiDB:F4678DRAFT_479483"/>
<reference evidence="2" key="1">
    <citation type="submission" date="2022-07" db="EMBL/GenBank/DDBJ databases">
        <title>Genome Sequence of Xylaria arbuscula.</title>
        <authorList>
            <person name="Buettner E."/>
        </authorList>
    </citation>
    <scope>NUCLEOTIDE SEQUENCE</scope>
    <source>
        <strain evidence="2">VT107</strain>
    </source>
</reference>
<evidence type="ECO:0000313" key="2">
    <source>
        <dbReference type="EMBL" id="KAJ3578837.1"/>
    </source>
</evidence>
<evidence type="ECO:0000313" key="3">
    <source>
        <dbReference type="Proteomes" id="UP001148614"/>
    </source>
</evidence>
<sequence length="291" mass="33325">MPPRDSSSKDSWELPSRPRPETRSSARTILESFTDPLPKYEHKYNPKTTQVALSGNSTKETDPPKFWVDSRKNWVNEGNNIIKNHHNSLQHLERQFISNREESIHLLSEGDVTRAAALYLLHPVNQALSALRSNISCLSEATDRLIRTDICYKGGESTFAVLEIKKRGAIDKEEFGNAKKKVDLNDRQAINKLLEQISDDGGDSTLFSENSRKLMKQATNYAERQWATHVALFDWDHLVLVSFTFREKQDPKNKAPKRATSREWCHIKIIEKKDQMRPALLGFLYDACSVS</sequence>
<feature type="compositionally biased region" description="Basic and acidic residues" evidence="1">
    <location>
        <begin position="1"/>
        <end position="24"/>
    </location>
</feature>
<keyword evidence="3" id="KW-1185">Reference proteome</keyword>
<dbReference type="EMBL" id="JANPWZ010000164">
    <property type="protein sequence ID" value="KAJ3578837.1"/>
    <property type="molecule type" value="Genomic_DNA"/>
</dbReference>
<comment type="caution">
    <text evidence="2">The sequence shown here is derived from an EMBL/GenBank/DDBJ whole genome shotgun (WGS) entry which is preliminary data.</text>
</comment>
<name>A0A9W8NLX5_9PEZI</name>
<protein>
    <submittedName>
        <fullName evidence="2">Uncharacterized protein</fullName>
    </submittedName>
</protein>
<evidence type="ECO:0000256" key="1">
    <source>
        <dbReference type="SAM" id="MobiDB-lite"/>
    </source>
</evidence>
<dbReference type="AlphaFoldDB" id="A0A9W8NLX5"/>